<dbReference type="EMBL" id="FRBP01000004">
    <property type="protein sequence ID" value="SHL30562.1"/>
    <property type="molecule type" value="Genomic_DNA"/>
</dbReference>
<organism evidence="1 2">
    <name type="scientific">Eubacterium callanderi</name>
    <dbReference type="NCBI Taxonomy" id="53442"/>
    <lineage>
        <taxon>Bacteria</taxon>
        <taxon>Bacillati</taxon>
        <taxon>Bacillota</taxon>
        <taxon>Clostridia</taxon>
        <taxon>Eubacteriales</taxon>
        <taxon>Eubacteriaceae</taxon>
        <taxon>Eubacterium</taxon>
    </lineage>
</organism>
<sequence>MFAEKFEGEPVLFMMGRFIVRIQITLTKEDVQILD</sequence>
<protein>
    <submittedName>
        <fullName evidence="1">Uncharacterized protein</fullName>
    </submittedName>
</protein>
<dbReference type="AlphaFoldDB" id="A0AB74EX09"/>
<gene>
    <name evidence="1" type="ORF">SAMN04515649_10438</name>
</gene>
<evidence type="ECO:0000313" key="2">
    <source>
        <dbReference type="Proteomes" id="UP000184012"/>
    </source>
</evidence>
<proteinExistence type="predicted"/>
<comment type="caution">
    <text evidence="1">The sequence shown here is derived from an EMBL/GenBank/DDBJ whole genome shotgun (WGS) entry which is preliminary data.</text>
</comment>
<dbReference type="Proteomes" id="UP000184012">
    <property type="component" value="Unassembled WGS sequence"/>
</dbReference>
<reference evidence="1 2" key="1">
    <citation type="submission" date="2016-11" db="EMBL/GenBank/DDBJ databases">
        <authorList>
            <person name="Varghese N."/>
            <person name="Submissions S."/>
        </authorList>
    </citation>
    <scope>NUCLEOTIDE SEQUENCE [LARGE SCALE GENOMIC DNA]</scope>
    <source>
        <strain evidence="1 2">FD</strain>
    </source>
</reference>
<name>A0AB74EX09_9FIRM</name>
<accession>A0AB74EX09</accession>
<evidence type="ECO:0000313" key="1">
    <source>
        <dbReference type="EMBL" id="SHL30562.1"/>
    </source>
</evidence>